<dbReference type="OMA" id="YFDTIVH"/>
<dbReference type="GeneID" id="111594701"/>
<evidence type="ECO:0000256" key="2">
    <source>
        <dbReference type="ARBA" id="ARBA00022553"/>
    </source>
</evidence>
<evidence type="ECO:0000313" key="7">
    <source>
        <dbReference type="RefSeq" id="XP_023163890.2"/>
    </source>
</evidence>
<dbReference type="AlphaFoldDB" id="A0A6J1LEP6"/>
<keyword evidence="2" id="KW-0597">Phosphoprotein</keyword>
<dbReference type="Proteomes" id="UP000504633">
    <property type="component" value="Unplaced"/>
</dbReference>
<proteinExistence type="predicted"/>
<sequence>MSTEELPADLDKLKITPKREHIRLCDKNPFYSPSITSSTETIVAPIQNTKQIIHCKMRRIRRRSESNVDDFDKQLNTSVPSASDNFEICVNPLRVNKIQLKRSNITVSKRNLLREPVLRIAHDNLYTKGGFGTRIRRSIPLNLDERNRVNCHKPRININIKSSIIGICSFRDLISECNILLDESQSKKHPLDNNLHMSKNFITCQQRGTGPQKKLHRNGDNNGDDQAVKHRGLGRITSMASSRSTSSSKLSCSQEAGNNGVSPRNCDDITIVELASYFDTMVHIPKKMSSMAEMMYI</sequence>
<evidence type="ECO:0000256" key="4">
    <source>
        <dbReference type="ARBA" id="ARBA00031405"/>
    </source>
</evidence>
<evidence type="ECO:0000313" key="6">
    <source>
        <dbReference type="Proteomes" id="UP000504633"/>
    </source>
</evidence>
<protein>
    <recommendedName>
        <fullName evidence="1">Oxidative stress-responsive serine-rich protein 1</fullName>
    </recommendedName>
    <alternativeName>
        <fullName evidence="4">Oxidative stress-responsive protein 1</fullName>
    </alternativeName>
    <alternativeName>
        <fullName evidence="3">Peroxide-inducible transcript 1 protein</fullName>
    </alternativeName>
</protein>
<name>A0A6J1LEP6_DROHY</name>
<dbReference type="GO" id="GO:0070301">
    <property type="term" value="P:cellular response to hydrogen peroxide"/>
    <property type="evidence" value="ECO:0007669"/>
    <property type="project" value="TreeGrafter"/>
</dbReference>
<dbReference type="OrthoDB" id="10045817at2759"/>
<dbReference type="KEGG" id="dhe:111594701"/>
<dbReference type="InterPro" id="IPR008494">
    <property type="entry name" value="DUF776"/>
</dbReference>
<dbReference type="RefSeq" id="XP_023163890.2">
    <property type="nucleotide sequence ID" value="XM_023308122.2"/>
</dbReference>
<accession>A0A6J1LEP6</accession>
<dbReference type="PANTHER" id="PTHR31383">
    <property type="entry name" value="OXIDATIVE STRESS-RESPONSE SERINE-RICH PROTEIN 1"/>
    <property type="match status" value="1"/>
</dbReference>
<feature type="compositionally biased region" description="Low complexity" evidence="5">
    <location>
        <begin position="238"/>
        <end position="253"/>
    </location>
</feature>
<dbReference type="PANTHER" id="PTHR31383:SF2">
    <property type="entry name" value="OXIDATIVE STRESS-RESPONSIVE SERINE-RICH PROTEIN 1"/>
    <property type="match status" value="1"/>
</dbReference>
<reference evidence="7" key="1">
    <citation type="submission" date="2025-08" db="UniProtKB">
        <authorList>
            <consortium name="RefSeq"/>
        </authorList>
    </citation>
    <scope>IDENTIFICATION</scope>
    <source>
        <strain evidence="7">15085-1641.00</strain>
        <tissue evidence="7">Whole body</tissue>
    </source>
</reference>
<keyword evidence="6" id="KW-1185">Reference proteome</keyword>
<evidence type="ECO:0000256" key="1">
    <source>
        <dbReference type="ARBA" id="ARBA00015005"/>
    </source>
</evidence>
<organism evidence="6 7">
    <name type="scientific">Drosophila hydei</name>
    <name type="common">Fruit fly</name>
    <dbReference type="NCBI Taxonomy" id="7224"/>
    <lineage>
        <taxon>Eukaryota</taxon>
        <taxon>Metazoa</taxon>
        <taxon>Ecdysozoa</taxon>
        <taxon>Arthropoda</taxon>
        <taxon>Hexapoda</taxon>
        <taxon>Insecta</taxon>
        <taxon>Pterygota</taxon>
        <taxon>Neoptera</taxon>
        <taxon>Endopterygota</taxon>
        <taxon>Diptera</taxon>
        <taxon>Brachycera</taxon>
        <taxon>Muscomorpha</taxon>
        <taxon>Ephydroidea</taxon>
        <taxon>Drosophilidae</taxon>
        <taxon>Drosophila</taxon>
    </lineage>
</organism>
<gene>
    <name evidence="7" type="primary">LOC111594701</name>
</gene>
<evidence type="ECO:0000256" key="3">
    <source>
        <dbReference type="ARBA" id="ARBA00029721"/>
    </source>
</evidence>
<evidence type="ECO:0000256" key="5">
    <source>
        <dbReference type="SAM" id="MobiDB-lite"/>
    </source>
</evidence>
<feature type="region of interest" description="Disordered" evidence="5">
    <location>
        <begin position="206"/>
        <end position="260"/>
    </location>
</feature>